<name>A0A5E4M219_9HEMI</name>
<reference evidence="1 2" key="1">
    <citation type="submission" date="2019-08" db="EMBL/GenBank/DDBJ databases">
        <authorList>
            <person name="Alioto T."/>
            <person name="Alioto T."/>
            <person name="Gomez Garrido J."/>
        </authorList>
    </citation>
    <scope>NUCLEOTIDE SEQUENCE [LARGE SCALE GENOMIC DNA]</scope>
</reference>
<sequence length="242" mass="28131">MANGDISWRCTVIQCTLTIQTNSKISNLLTENENIFHGHNIVENRDIQRQIVRNNCKRKVNECISERLNTIFRHELMAVENTELLYGISSIRKSTYRQRQKIISAAPILINELVQQIKINSLTTHRNETFCHVDEELKIVIHTSKSNLEYLVNNSYTILGGGQAWYRQIEKLRLKIEYDKNESEISTWLKYFFGLSFLHSIDISDTFYELFSIASNNNKISAVFDCILANVIENDSIYPPHL</sequence>
<protein>
    <submittedName>
        <fullName evidence="1">Uncharacterized protein</fullName>
    </submittedName>
</protein>
<dbReference type="EMBL" id="CABPRJ010000008">
    <property type="protein sequence ID" value="VVC25075.1"/>
    <property type="molecule type" value="Genomic_DNA"/>
</dbReference>
<organism evidence="1 2">
    <name type="scientific">Cinara cedri</name>
    <dbReference type="NCBI Taxonomy" id="506608"/>
    <lineage>
        <taxon>Eukaryota</taxon>
        <taxon>Metazoa</taxon>
        <taxon>Ecdysozoa</taxon>
        <taxon>Arthropoda</taxon>
        <taxon>Hexapoda</taxon>
        <taxon>Insecta</taxon>
        <taxon>Pterygota</taxon>
        <taxon>Neoptera</taxon>
        <taxon>Paraneoptera</taxon>
        <taxon>Hemiptera</taxon>
        <taxon>Sternorrhyncha</taxon>
        <taxon>Aphidomorpha</taxon>
        <taxon>Aphidoidea</taxon>
        <taxon>Aphididae</taxon>
        <taxon>Lachninae</taxon>
        <taxon>Cinara</taxon>
    </lineage>
</organism>
<gene>
    <name evidence="1" type="ORF">CINCED_3A013458</name>
</gene>
<proteinExistence type="predicted"/>
<evidence type="ECO:0000313" key="1">
    <source>
        <dbReference type="EMBL" id="VVC25075.1"/>
    </source>
</evidence>
<dbReference type="Proteomes" id="UP000325440">
    <property type="component" value="Unassembled WGS sequence"/>
</dbReference>
<keyword evidence="2" id="KW-1185">Reference proteome</keyword>
<accession>A0A5E4M219</accession>
<evidence type="ECO:0000313" key="2">
    <source>
        <dbReference type="Proteomes" id="UP000325440"/>
    </source>
</evidence>
<dbReference type="AlphaFoldDB" id="A0A5E4M219"/>
<dbReference type="OrthoDB" id="6618765at2759"/>